<gene>
    <name evidence="3" type="ORF">NP493_274g03005</name>
</gene>
<organism evidence="3 4">
    <name type="scientific">Ridgeia piscesae</name>
    <name type="common">Tubeworm</name>
    <dbReference type="NCBI Taxonomy" id="27915"/>
    <lineage>
        <taxon>Eukaryota</taxon>
        <taxon>Metazoa</taxon>
        <taxon>Spiralia</taxon>
        <taxon>Lophotrochozoa</taxon>
        <taxon>Annelida</taxon>
        <taxon>Polychaeta</taxon>
        <taxon>Sedentaria</taxon>
        <taxon>Canalipalpata</taxon>
        <taxon>Sabellida</taxon>
        <taxon>Siboglinidae</taxon>
        <taxon>Ridgeia</taxon>
    </lineage>
</organism>
<sequence>MLESLAAWVLNTYIGDYVENLSIKQLSIALLQGKLELENLPLKKDALKKLNFPVEVRSVSRLKSQPWVITLDKLYLVAGPLKTKQLNVKDVHLRYEDETCIPGRSFACGVIIRSLSAHSTNENGVPMFVGPTSSNMRYKLVDLQDFSVYWDTDTVMLGELPREQLKVI</sequence>
<dbReference type="PANTHER" id="PTHR16166">
    <property type="entry name" value="VACUOLAR PROTEIN SORTING-ASSOCIATED PROTEIN VPS13"/>
    <property type="match status" value="1"/>
</dbReference>
<evidence type="ECO:0000259" key="2">
    <source>
        <dbReference type="Pfam" id="PF12624"/>
    </source>
</evidence>
<evidence type="ECO:0000256" key="1">
    <source>
        <dbReference type="ARBA" id="ARBA00022448"/>
    </source>
</evidence>
<dbReference type="Pfam" id="PF12624">
    <property type="entry name" value="VPS13_N"/>
    <property type="match status" value="1"/>
</dbReference>
<comment type="caution">
    <text evidence="3">The sequence shown here is derived from an EMBL/GenBank/DDBJ whole genome shotgun (WGS) entry which is preliminary data.</text>
</comment>
<dbReference type="InterPro" id="IPR026847">
    <property type="entry name" value="VPS13"/>
</dbReference>
<name>A0AAD9UCJ1_RIDPI</name>
<dbReference type="Proteomes" id="UP001209878">
    <property type="component" value="Unassembled WGS sequence"/>
</dbReference>
<keyword evidence="1" id="KW-0813">Transport</keyword>
<reference evidence="3" key="1">
    <citation type="journal article" date="2023" name="Mol. Biol. Evol.">
        <title>Third-Generation Sequencing Reveals the Adaptive Role of the Epigenome in Three Deep-Sea Polychaetes.</title>
        <authorList>
            <person name="Perez M."/>
            <person name="Aroh O."/>
            <person name="Sun Y."/>
            <person name="Lan Y."/>
            <person name="Juniper S.K."/>
            <person name="Young C.R."/>
            <person name="Angers B."/>
            <person name="Qian P.Y."/>
        </authorList>
    </citation>
    <scope>NUCLEOTIDE SEQUENCE</scope>
    <source>
        <strain evidence="3">R07B-5</strain>
    </source>
</reference>
<keyword evidence="4" id="KW-1185">Reference proteome</keyword>
<dbReference type="EMBL" id="JAODUO010000273">
    <property type="protein sequence ID" value="KAK2184280.1"/>
    <property type="molecule type" value="Genomic_DNA"/>
</dbReference>
<accession>A0AAD9UCJ1</accession>
<dbReference type="InterPro" id="IPR026854">
    <property type="entry name" value="VPS13_N"/>
</dbReference>
<dbReference type="GO" id="GO:0007005">
    <property type="term" value="P:mitochondrion organization"/>
    <property type="evidence" value="ECO:0007669"/>
    <property type="project" value="TreeGrafter"/>
</dbReference>
<dbReference type="PANTHER" id="PTHR16166:SF141">
    <property type="entry name" value="INTERMEMBRANE LIPID TRANSFER PROTEIN VPS13D"/>
    <property type="match status" value="1"/>
</dbReference>
<evidence type="ECO:0000313" key="3">
    <source>
        <dbReference type="EMBL" id="KAK2184280.1"/>
    </source>
</evidence>
<dbReference type="AlphaFoldDB" id="A0AAD9UCJ1"/>
<proteinExistence type="predicted"/>
<evidence type="ECO:0000313" key="4">
    <source>
        <dbReference type="Proteomes" id="UP001209878"/>
    </source>
</evidence>
<feature type="domain" description="Chorein N-terminal" evidence="2">
    <location>
        <begin position="1"/>
        <end position="81"/>
    </location>
</feature>
<dbReference type="GO" id="GO:0045053">
    <property type="term" value="P:protein retention in Golgi apparatus"/>
    <property type="evidence" value="ECO:0007669"/>
    <property type="project" value="TreeGrafter"/>
</dbReference>
<dbReference type="GO" id="GO:0006623">
    <property type="term" value="P:protein targeting to vacuole"/>
    <property type="evidence" value="ECO:0007669"/>
    <property type="project" value="TreeGrafter"/>
</dbReference>
<protein>
    <recommendedName>
        <fullName evidence="2">Chorein N-terminal domain-containing protein</fullName>
    </recommendedName>
</protein>